<dbReference type="STRING" id="1515612.SKP52_11920"/>
<name>A0A0A7PH09_9SPHN</name>
<gene>
    <name evidence="2" type="ORF">SKP52_11920</name>
</gene>
<evidence type="ECO:0000313" key="3">
    <source>
        <dbReference type="Proteomes" id="UP000030907"/>
    </source>
</evidence>
<keyword evidence="1" id="KW-0808">Transferase</keyword>
<dbReference type="InterPro" id="IPR050483">
    <property type="entry name" value="CoA-transferase_III_domain"/>
</dbReference>
<organism evidence="2 3">
    <name type="scientific">Sphingopyxis fribergensis</name>
    <dbReference type="NCBI Taxonomy" id="1515612"/>
    <lineage>
        <taxon>Bacteria</taxon>
        <taxon>Pseudomonadati</taxon>
        <taxon>Pseudomonadota</taxon>
        <taxon>Alphaproteobacteria</taxon>
        <taxon>Sphingomonadales</taxon>
        <taxon>Sphingomonadaceae</taxon>
        <taxon>Sphingopyxis</taxon>
    </lineage>
</organism>
<dbReference type="InterPro" id="IPR023606">
    <property type="entry name" value="CoA-Trfase_III_dom_1_sf"/>
</dbReference>
<dbReference type="Gene3D" id="3.30.1540.10">
    <property type="entry name" value="formyl-coa transferase, domain 3"/>
    <property type="match status" value="1"/>
</dbReference>
<dbReference type="EMBL" id="CP009122">
    <property type="protein sequence ID" value="AJA09280.1"/>
    <property type="molecule type" value="Genomic_DNA"/>
</dbReference>
<sequence length="411" mass="43759">MKHKLPLDALPLVPSGRGFKLLAGVRVLDLTSSVAGPYAAMLLGDMGAEVIKVERPGGDDARAWGPPFLGGESLWFLSVNRNKQSLCLDYAKPGGRAILEELVRAADVLITNVPARVAAKLGIDYRATRALNPRIVHASITGFGADGARADMPCYDLIAEGYSGVMDITGEADGEPQKVGAPAADMLAGQDAAFGALAALFRRQTTGQGAFIDIALVDSMVRFLACRVTPYMGSGEVPRRTGAKDSVIAIYQAFETADEPITLGLGNDAIWARFWDVLGNPSMVDDPRYATNALRREQRTAIVARIQATLRTKPRAHWLAEFASARVPSGPVNRIDEVVADPELLRRGVFYRTPAGAGDVPQVGAAIRIDGAAGKPHLPPPALGEHSDRVLRDLLGRSSSEIAALRAQAII</sequence>
<accession>A0A0A7PH09</accession>
<keyword evidence="3" id="KW-1185">Reference proteome</keyword>
<dbReference type="InterPro" id="IPR044855">
    <property type="entry name" value="CoA-Trfase_III_dom3_sf"/>
</dbReference>
<dbReference type="Gene3D" id="3.40.50.10540">
    <property type="entry name" value="Crotonobetainyl-coa:carnitine coa-transferase, domain 1"/>
    <property type="match status" value="1"/>
</dbReference>
<dbReference type="GO" id="GO:0008410">
    <property type="term" value="F:CoA-transferase activity"/>
    <property type="evidence" value="ECO:0007669"/>
    <property type="project" value="TreeGrafter"/>
</dbReference>
<dbReference type="RefSeq" id="WP_039574932.1">
    <property type="nucleotide sequence ID" value="NZ_CP009122.1"/>
</dbReference>
<dbReference type="PANTHER" id="PTHR48207">
    <property type="entry name" value="SUCCINATE--HYDROXYMETHYLGLUTARATE COA-TRANSFERASE"/>
    <property type="match status" value="1"/>
</dbReference>
<dbReference type="SUPFAM" id="SSF89796">
    <property type="entry name" value="CoA-transferase family III (CaiB/BaiF)"/>
    <property type="match status" value="1"/>
</dbReference>
<dbReference type="OrthoDB" id="5720311at2"/>
<evidence type="ECO:0000256" key="1">
    <source>
        <dbReference type="ARBA" id="ARBA00022679"/>
    </source>
</evidence>
<dbReference type="AlphaFoldDB" id="A0A0A7PH09"/>
<evidence type="ECO:0000313" key="2">
    <source>
        <dbReference type="EMBL" id="AJA09280.1"/>
    </source>
</evidence>
<dbReference type="InterPro" id="IPR003673">
    <property type="entry name" value="CoA-Trfase_fam_III"/>
</dbReference>
<dbReference type="Pfam" id="PF02515">
    <property type="entry name" value="CoA_transf_3"/>
    <property type="match status" value="1"/>
</dbReference>
<proteinExistence type="predicted"/>
<protein>
    <submittedName>
        <fullName evidence="2">L-carnitine dehydratase/bile acid-inducible protein F</fullName>
    </submittedName>
</protein>
<dbReference type="PANTHER" id="PTHR48207:SF3">
    <property type="entry name" value="SUCCINATE--HYDROXYMETHYLGLUTARATE COA-TRANSFERASE"/>
    <property type="match status" value="1"/>
</dbReference>
<dbReference type="Proteomes" id="UP000030907">
    <property type="component" value="Chromosome"/>
</dbReference>
<dbReference type="KEGG" id="sphk:SKP52_11920"/>
<dbReference type="HOGENOM" id="CLU_033975_0_0_5"/>
<reference evidence="2 3" key="1">
    <citation type="journal article" date="2015" name="Int. J. Syst. Evol. Microbiol.">
        <title>Description of Sphingopyxis fribergensis sp. nov. - a soil bacterium with the ability to degrade styrene and phenylacetic acid.</title>
        <authorList>
            <person name="Oelschlagel M."/>
            <person name="Ruckert C."/>
            <person name="Kalinowski J."/>
            <person name="Schmidt G."/>
            <person name="Schlomann M."/>
            <person name="Tischler D."/>
        </authorList>
    </citation>
    <scope>NUCLEOTIDE SEQUENCE [LARGE SCALE GENOMIC DNA]</scope>
    <source>
        <strain evidence="2 3">Kp5.2</strain>
    </source>
</reference>